<accession>A0AAN7B1G1</accession>
<comment type="caution">
    <text evidence="2">The sequence shown here is derived from an EMBL/GenBank/DDBJ whole genome shotgun (WGS) entry which is preliminary data.</text>
</comment>
<dbReference type="Proteomes" id="UP001301769">
    <property type="component" value="Unassembled WGS sequence"/>
</dbReference>
<evidence type="ECO:0000313" key="3">
    <source>
        <dbReference type="Proteomes" id="UP001301769"/>
    </source>
</evidence>
<organism evidence="2 3">
    <name type="scientific">Rhypophila decipiens</name>
    <dbReference type="NCBI Taxonomy" id="261697"/>
    <lineage>
        <taxon>Eukaryota</taxon>
        <taxon>Fungi</taxon>
        <taxon>Dikarya</taxon>
        <taxon>Ascomycota</taxon>
        <taxon>Pezizomycotina</taxon>
        <taxon>Sordariomycetes</taxon>
        <taxon>Sordariomycetidae</taxon>
        <taxon>Sordariales</taxon>
        <taxon>Naviculisporaceae</taxon>
        <taxon>Rhypophila</taxon>
    </lineage>
</organism>
<gene>
    <name evidence="2" type="ORF">QBC37DRAFT_129758</name>
</gene>
<keyword evidence="1" id="KW-0812">Transmembrane</keyword>
<proteinExistence type="predicted"/>
<feature type="transmembrane region" description="Helical" evidence="1">
    <location>
        <begin position="157"/>
        <end position="178"/>
    </location>
</feature>
<sequence>MPPLSRSSSTTSITKPDPVALEYELDSYSQLPPTTFARNHRIPRPAKTHLKGHFTPQTHPPSSYNRYILVRSLSIIFCLLQITLVAIAASGALSSSYSNSTSPDLKNQDNPNGDPRKKLKHWLDPCLSPAISAFFWCATDLLSVWKSQRRAHHIARGVYDAVLSIGFTIAGGFFIHMAGGVLSGSDRDAGYGNLSEMVVGGLIVVCMGSEVILHSIISYEGIRDMIETRKAVRSNWGVRHEA</sequence>
<name>A0AAN7B1G1_9PEZI</name>
<feature type="transmembrane region" description="Helical" evidence="1">
    <location>
        <begin position="68"/>
        <end position="93"/>
    </location>
</feature>
<evidence type="ECO:0000256" key="1">
    <source>
        <dbReference type="SAM" id="Phobius"/>
    </source>
</evidence>
<keyword evidence="1" id="KW-1133">Transmembrane helix</keyword>
<feature type="transmembrane region" description="Helical" evidence="1">
    <location>
        <begin position="127"/>
        <end position="145"/>
    </location>
</feature>
<evidence type="ECO:0000313" key="2">
    <source>
        <dbReference type="EMBL" id="KAK4206377.1"/>
    </source>
</evidence>
<reference evidence="2" key="2">
    <citation type="submission" date="2023-05" db="EMBL/GenBank/DDBJ databases">
        <authorList>
            <consortium name="Lawrence Berkeley National Laboratory"/>
            <person name="Steindorff A."/>
            <person name="Hensen N."/>
            <person name="Bonometti L."/>
            <person name="Westerberg I."/>
            <person name="Brannstrom I.O."/>
            <person name="Guillou S."/>
            <person name="Cros-Aarteil S."/>
            <person name="Calhoun S."/>
            <person name="Haridas S."/>
            <person name="Kuo A."/>
            <person name="Mondo S."/>
            <person name="Pangilinan J."/>
            <person name="Riley R."/>
            <person name="Labutti K."/>
            <person name="Andreopoulos B."/>
            <person name="Lipzen A."/>
            <person name="Chen C."/>
            <person name="Yanf M."/>
            <person name="Daum C."/>
            <person name="Ng V."/>
            <person name="Clum A."/>
            <person name="Ohm R."/>
            <person name="Martin F."/>
            <person name="Silar P."/>
            <person name="Natvig D."/>
            <person name="Lalanne C."/>
            <person name="Gautier V."/>
            <person name="Ament-Velasquez S.L."/>
            <person name="Kruys A."/>
            <person name="Hutchinson M.I."/>
            <person name="Powell A.J."/>
            <person name="Barry K."/>
            <person name="Miller A.N."/>
            <person name="Grigoriev I.V."/>
            <person name="Debuchy R."/>
            <person name="Gladieux P."/>
            <person name="Thoren M.H."/>
            <person name="Johannesson H."/>
        </authorList>
    </citation>
    <scope>NUCLEOTIDE SEQUENCE</scope>
    <source>
        <strain evidence="2">PSN293</strain>
    </source>
</reference>
<dbReference type="AlphaFoldDB" id="A0AAN7B1G1"/>
<keyword evidence="1" id="KW-0472">Membrane</keyword>
<reference evidence="2" key="1">
    <citation type="journal article" date="2023" name="Mol. Phylogenet. Evol.">
        <title>Genome-scale phylogeny and comparative genomics of the fungal order Sordariales.</title>
        <authorList>
            <person name="Hensen N."/>
            <person name="Bonometti L."/>
            <person name="Westerberg I."/>
            <person name="Brannstrom I.O."/>
            <person name="Guillou S."/>
            <person name="Cros-Aarteil S."/>
            <person name="Calhoun S."/>
            <person name="Haridas S."/>
            <person name="Kuo A."/>
            <person name="Mondo S."/>
            <person name="Pangilinan J."/>
            <person name="Riley R."/>
            <person name="LaButti K."/>
            <person name="Andreopoulos B."/>
            <person name="Lipzen A."/>
            <person name="Chen C."/>
            <person name="Yan M."/>
            <person name="Daum C."/>
            <person name="Ng V."/>
            <person name="Clum A."/>
            <person name="Steindorff A."/>
            <person name="Ohm R.A."/>
            <person name="Martin F."/>
            <person name="Silar P."/>
            <person name="Natvig D.O."/>
            <person name="Lalanne C."/>
            <person name="Gautier V."/>
            <person name="Ament-Velasquez S.L."/>
            <person name="Kruys A."/>
            <person name="Hutchinson M.I."/>
            <person name="Powell A.J."/>
            <person name="Barry K."/>
            <person name="Miller A.N."/>
            <person name="Grigoriev I.V."/>
            <person name="Debuchy R."/>
            <person name="Gladieux P."/>
            <person name="Hiltunen Thoren M."/>
            <person name="Johannesson H."/>
        </authorList>
    </citation>
    <scope>NUCLEOTIDE SEQUENCE</scope>
    <source>
        <strain evidence="2">PSN293</strain>
    </source>
</reference>
<feature type="transmembrane region" description="Helical" evidence="1">
    <location>
        <begin position="198"/>
        <end position="219"/>
    </location>
</feature>
<protein>
    <submittedName>
        <fullName evidence="2">Uncharacterized protein</fullName>
    </submittedName>
</protein>
<keyword evidence="3" id="KW-1185">Reference proteome</keyword>
<dbReference type="EMBL" id="MU858428">
    <property type="protein sequence ID" value="KAK4206377.1"/>
    <property type="molecule type" value="Genomic_DNA"/>
</dbReference>